<sequence length="70" mass="8269">MLRSTLGFGSFVTDEADIRAADQVPELMNMERKPPTEKQFEILIRMHSDAGKGLRVYYVYEKMKKFRIKR</sequence>
<dbReference type="EMBL" id="JADFTS010000003">
    <property type="protein sequence ID" value="KAF9615655.1"/>
    <property type="molecule type" value="Genomic_DNA"/>
</dbReference>
<gene>
    <name evidence="1" type="ORF">IFM89_025605</name>
</gene>
<dbReference type="AlphaFoldDB" id="A0A835M1M6"/>
<evidence type="ECO:0000313" key="1">
    <source>
        <dbReference type="EMBL" id="KAF9615655.1"/>
    </source>
</evidence>
<reference evidence="1 2" key="1">
    <citation type="submission" date="2020-10" db="EMBL/GenBank/DDBJ databases">
        <title>The Coptis chinensis genome and diversification of protoberbering-type alkaloids.</title>
        <authorList>
            <person name="Wang B."/>
            <person name="Shu S."/>
            <person name="Song C."/>
            <person name="Liu Y."/>
        </authorList>
    </citation>
    <scope>NUCLEOTIDE SEQUENCE [LARGE SCALE GENOMIC DNA]</scope>
    <source>
        <strain evidence="1">HL-2020</strain>
        <tissue evidence="1">Leaf</tissue>
    </source>
</reference>
<comment type="caution">
    <text evidence="1">The sequence shown here is derived from an EMBL/GenBank/DDBJ whole genome shotgun (WGS) entry which is preliminary data.</text>
</comment>
<evidence type="ECO:0000313" key="2">
    <source>
        <dbReference type="Proteomes" id="UP000631114"/>
    </source>
</evidence>
<dbReference type="Proteomes" id="UP000631114">
    <property type="component" value="Unassembled WGS sequence"/>
</dbReference>
<accession>A0A835M1M6</accession>
<proteinExistence type="predicted"/>
<protein>
    <submittedName>
        <fullName evidence="1">Uncharacterized protein</fullName>
    </submittedName>
</protein>
<keyword evidence="2" id="KW-1185">Reference proteome</keyword>
<name>A0A835M1M6_9MAGN</name>
<organism evidence="1 2">
    <name type="scientific">Coptis chinensis</name>
    <dbReference type="NCBI Taxonomy" id="261450"/>
    <lineage>
        <taxon>Eukaryota</taxon>
        <taxon>Viridiplantae</taxon>
        <taxon>Streptophyta</taxon>
        <taxon>Embryophyta</taxon>
        <taxon>Tracheophyta</taxon>
        <taxon>Spermatophyta</taxon>
        <taxon>Magnoliopsida</taxon>
        <taxon>Ranunculales</taxon>
        <taxon>Ranunculaceae</taxon>
        <taxon>Coptidoideae</taxon>
        <taxon>Coptis</taxon>
    </lineage>
</organism>